<feature type="binding site" evidence="8">
    <location>
        <position position="347"/>
    </location>
    <ligand>
        <name>Mn(2+)</name>
        <dbReference type="ChEBI" id="CHEBI:29035"/>
        <label>2</label>
    </ligand>
</feature>
<feature type="binding site" evidence="8">
    <location>
        <position position="286"/>
    </location>
    <ligand>
        <name>Mn(2+)</name>
        <dbReference type="ChEBI" id="CHEBI:29035"/>
        <label>2</label>
    </ligand>
</feature>
<evidence type="ECO:0000256" key="2">
    <source>
        <dbReference type="ARBA" id="ARBA00000967"/>
    </source>
</evidence>
<dbReference type="Pfam" id="PF02789">
    <property type="entry name" value="Peptidase_M17_N"/>
    <property type="match status" value="1"/>
</dbReference>
<comment type="similarity">
    <text evidence="3 8">Belongs to the peptidase M17 family.</text>
</comment>
<dbReference type="Gene3D" id="3.40.630.10">
    <property type="entry name" value="Zn peptidases"/>
    <property type="match status" value="1"/>
</dbReference>
<dbReference type="InterPro" id="IPR008283">
    <property type="entry name" value="Peptidase_M17_N"/>
</dbReference>
<dbReference type="EC" id="3.4.11.1" evidence="8"/>
<feature type="binding site" evidence="8">
    <location>
        <position position="268"/>
    </location>
    <ligand>
        <name>Mn(2+)</name>
        <dbReference type="ChEBI" id="CHEBI:29035"/>
        <label>2</label>
    </ligand>
</feature>
<dbReference type="RefSeq" id="WP_085784856.1">
    <property type="nucleotide sequence ID" value="NZ_CP008743.1"/>
</dbReference>
<feature type="binding site" evidence="8">
    <location>
        <position position="347"/>
    </location>
    <ligand>
        <name>Mn(2+)</name>
        <dbReference type="ChEBI" id="CHEBI:29035"/>
        <label>1</label>
    </ligand>
</feature>
<dbReference type="EMBL" id="CP008743">
    <property type="protein sequence ID" value="ARN85301.1"/>
    <property type="molecule type" value="Genomic_DNA"/>
</dbReference>
<dbReference type="PROSITE" id="PS00631">
    <property type="entry name" value="CYTOSOL_AP"/>
    <property type="match status" value="1"/>
</dbReference>
<proteinExistence type="inferred from homology"/>
<dbReference type="HAMAP" id="MF_00181">
    <property type="entry name" value="Cytosol_peptidase_M17"/>
    <property type="match status" value="1"/>
</dbReference>
<dbReference type="AlphaFoldDB" id="A0A1W6N638"/>
<dbReference type="InterPro" id="IPR000819">
    <property type="entry name" value="Peptidase_M17_C"/>
</dbReference>
<comment type="cofactor">
    <cofactor evidence="8">
        <name>Mn(2+)</name>
        <dbReference type="ChEBI" id="CHEBI:29035"/>
    </cofactor>
    <text evidence="8">Binds 2 manganese ions per subunit.</text>
</comment>
<dbReference type="PRINTS" id="PR00481">
    <property type="entry name" value="LAMNOPPTDASE"/>
</dbReference>
<keyword evidence="6 8" id="KW-0378">Hydrolase</keyword>
<dbReference type="InterPro" id="IPR011356">
    <property type="entry name" value="Leucine_aapep/pepB"/>
</dbReference>
<evidence type="ECO:0000256" key="5">
    <source>
        <dbReference type="ARBA" id="ARBA00022670"/>
    </source>
</evidence>
<dbReference type="InterPro" id="IPR043472">
    <property type="entry name" value="Macro_dom-like"/>
</dbReference>
<feature type="active site" evidence="8">
    <location>
        <position position="349"/>
    </location>
</feature>
<dbReference type="GO" id="GO:0006508">
    <property type="term" value="P:proteolysis"/>
    <property type="evidence" value="ECO:0007669"/>
    <property type="project" value="UniProtKB-KW"/>
</dbReference>
<dbReference type="NCBIfam" id="NF002077">
    <property type="entry name" value="PRK00913.2-4"/>
    <property type="match status" value="1"/>
</dbReference>
<keyword evidence="8" id="KW-0963">Cytoplasm</keyword>
<dbReference type="InterPro" id="IPR023042">
    <property type="entry name" value="Peptidase_M17_leu_NH2_pept"/>
</dbReference>
<evidence type="ECO:0000256" key="4">
    <source>
        <dbReference type="ARBA" id="ARBA00022438"/>
    </source>
</evidence>
<dbReference type="EC" id="3.4.11.10" evidence="8"/>
<dbReference type="CDD" id="cd00433">
    <property type="entry name" value="Peptidase_M17"/>
    <property type="match status" value="1"/>
</dbReference>
<dbReference type="GO" id="GO:0070006">
    <property type="term" value="F:metalloaminopeptidase activity"/>
    <property type="evidence" value="ECO:0007669"/>
    <property type="project" value="InterPro"/>
</dbReference>
<keyword evidence="5 8" id="KW-0645">Protease</keyword>
<dbReference type="SUPFAM" id="SSF52949">
    <property type="entry name" value="Macro domain-like"/>
    <property type="match status" value="1"/>
</dbReference>
<feature type="binding site" evidence="8">
    <location>
        <position position="263"/>
    </location>
    <ligand>
        <name>Mn(2+)</name>
        <dbReference type="ChEBI" id="CHEBI:29035"/>
        <label>2</label>
    </ligand>
</feature>
<dbReference type="KEGG" id="naf:GQ61_08405"/>
<keyword evidence="11" id="KW-1185">Reference proteome</keyword>
<dbReference type="SUPFAM" id="SSF53187">
    <property type="entry name" value="Zn-dependent exopeptidases"/>
    <property type="match status" value="1"/>
</dbReference>
<organism evidence="10 11">
    <name type="scientific">Candidatus Nucleicultrix amoebiphila FS5</name>
    <dbReference type="NCBI Taxonomy" id="1414854"/>
    <lineage>
        <taxon>Bacteria</taxon>
        <taxon>Pseudomonadati</taxon>
        <taxon>Pseudomonadota</taxon>
        <taxon>Alphaproteobacteria</taxon>
        <taxon>Holosporales</taxon>
        <taxon>Candidatus Nucleicultricaceae</taxon>
        <taxon>Candidatus Nucleicultrix</taxon>
    </lineage>
</organism>
<dbReference type="Pfam" id="PF00883">
    <property type="entry name" value="Peptidase_M17"/>
    <property type="match status" value="1"/>
</dbReference>
<feature type="domain" description="Cytosol aminopeptidase" evidence="9">
    <location>
        <begin position="343"/>
        <end position="350"/>
    </location>
</feature>
<feature type="active site" evidence="8">
    <location>
        <position position="275"/>
    </location>
</feature>
<dbReference type="Proteomes" id="UP000237351">
    <property type="component" value="Chromosome"/>
</dbReference>
<comment type="catalytic activity">
    <reaction evidence="1 8">
        <text>Release of an N-terminal amino acid, Xaa-|-Yaa-, in which Xaa is preferably Leu, but may be other amino acids including Pro although not Arg or Lys, and Yaa may be Pro. Amino acid amides and methyl esters are also readily hydrolyzed, but rates on arylamides are exceedingly low.</text>
        <dbReference type="EC" id="3.4.11.1"/>
    </reaction>
</comment>
<dbReference type="OrthoDB" id="9809354at2"/>
<evidence type="ECO:0000259" key="9">
    <source>
        <dbReference type="PROSITE" id="PS00631"/>
    </source>
</evidence>
<keyword evidence="7 8" id="KW-0464">Manganese</keyword>
<dbReference type="PANTHER" id="PTHR11963">
    <property type="entry name" value="LEUCINE AMINOPEPTIDASE-RELATED"/>
    <property type="match status" value="1"/>
</dbReference>
<dbReference type="PANTHER" id="PTHR11963:SF23">
    <property type="entry name" value="CYTOSOL AMINOPEPTIDASE"/>
    <property type="match status" value="1"/>
</dbReference>
<feature type="binding site" evidence="8">
    <location>
        <position position="345"/>
    </location>
    <ligand>
        <name>Mn(2+)</name>
        <dbReference type="ChEBI" id="CHEBI:29035"/>
        <label>1</label>
    </ligand>
</feature>
<evidence type="ECO:0000256" key="6">
    <source>
        <dbReference type="ARBA" id="ARBA00022801"/>
    </source>
</evidence>
<dbReference type="NCBIfam" id="NF002075">
    <property type="entry name" value="PRK00913.2-2"/>
    <property type="match status" value="1"/>
</dbReference>
<comment type="subcellular location">
    <subcellularLocation>
        <location evidence="8">Cytoplasm</location>
    </subcellularLocation>
</comment>
<protein>
    <recommendedName>
        <fullName evidence="8">Probable cytosol aminopeptidase</fullName>
        <ecNumber evidence="8">3.4.11.1</ecNumber>
    </recommendedName>
    <alternativeName>
        <fullName evidence="8">Leucine aminopeptidase</fullName>
        <shortName evidence="8">LAP</shortName>
        <ecNumber evidence="8">3.4.11.10</ecNumber>
    </alternativeName>
    <alternativeName>
        <fullName evidence="8">Leucyl aminopeptidase</fullName>
    </alternativeName>
</protein>
<accession>A0A1W6N638</accession>
<evidence type="ECO:0000256" key="8">
    <source>
        <dbReference type="HAMAP-Rule" id="MF_00181"/>
    </source>
</evidence>
<evidence type="ECO:0000256" key="3">
    <source>
        <dbReference type="ARBA" id="ARBA00009528"/>
    </source>
</evidence>
<name>A0A1W6N638_9PROT</name>
<dbReference type="Gene3D" id="3.40.220.10">
    <property type="entry name" value="Leucine Aminopeptidase, subunit E, domain 1"/>
    <property type="match status" value="1"/>
</dbReference>
<evidence type="ECO:0000256" key="1">
    <source>
        <dbReference type="ARBA" id="ARBA00000135"/>
    </source>
</evidence>
<dbReference type="STRING" id="1414854.GQ61_08405"/>
<dbReference type="GO" id="GO:0005737">
    <property type="term" value="C:cytoplasm"/>
    <property type="evidence" value="ECO:0007669"/>
    <property type="project" value="UniProtKB-SubCell"/>
</dbReference>
<dbReference type="GO" id="GO:0030145">
    <property type="term" value="F:manganese ion binding"/>
    <property type="evidence" value="ECO:0007669"/>
    <property type="project" value="UniProtKB-UniRule"/>
</dbReference>
<evidence type="ECO:0000313" key="11">
    <source>
        <dbReference type="Proteomes" id="UP000237351"/>
    </source>
</evidence>
<comment type="function">
    <text evidence="8">Presumably involved in the processing and regular turnover of intracellular proteins. Catalyzes the removal of unsubstituted N-terminal amino acids from various peptides.</text>
</comment>
<dbReference type="NCBIfam" id="NF002073">
    <property type="entry name" value="PRK00913.1-2"/>
    <property type="match status" value="1"/>
</dbReference>
<keyword evidence="4 8" id="KW-0031">Aminopeptidase</keyword>
<evidence type="ECO:0000313" key="10">
    <source>
        <dbReference type="EMBL" id="ARN85301.1"/>
    </source>
</evidence>
<dbReference type="NCBIfam" id="NF002083">
    <property type="entry name" value="PRK00913.3-5"/>
    <property type="match status" value="1"/>
</dbReference>
<reference evidence="10 11" key="1">
    <citation type="submission" date="2014-06" db="EMBL/GenBank/DDBJ databases">
        <title>The genome of the endonuclear symbiont Nucleicultrix amoebiphila.</title>
        <authorList>
            <person name="Schulz F."/>
            <person name="Horn M."/>
        </authorList>
    </citation>
    <scope>NUCLEOTIDE SEQUENCE [LARGE SCALE GENOMIC DNA]</scope>
    <source>
        <strain evidence="10 11">FS5</strain>
    </source>
</reference>
<sequence>MEIRFAKEPNNKGNALVLLCFKGKKLSAFGAAIDKTSNKALSQALKDSPFEGKKGESLTLYALKNVKHPKIILFGLGDAKEFTLKNVQELGGMLFNEIKNTGNKEASVIIDIGKIGALQEEIIAANMAHGFLLRSWRFFKYYTVKGKAPKITLERSTFITNKQKEAETVYRKLEKISSGVFLTRELVSEPPNVMYPEVLAKRIEQELKPLGVKVEIFNEEQLKKMGATAILAVGQGSIRSPRLVVMQWQGGSKTQKPVAFVGKGVTFDTGGISIKPSEGMDSMKYDMAGAGTVAGLMKVLAGRKAKVNAVGVVALVENMPSGAAYRPGDVVKTLSGQTIEVLNTDAEGRVILSDALWYTQNRFKPQAMVDLATLTGAMVIALGDQFAGLFPNNDALADKLKKAGEKTGERVWPMPMDNAFDKDIDSVIADVRNTCISRKAGSITAAKFLERFVNKVPWAHLDIAGMAWADKSLPLVEKGATAFGVRLLNTFVEDYFEK</sequence>
<feature type="binding site" evidence="8">
    <location>
        <position position="268"/>
    </location>
    <ligand>
        <name>Mn(2+)</name>
        <dbReference type="ChEBI" id="CHEBI:29035"/>
        <label>1</label>
    </ligand>
</feature>
<keyword evidence="8" id="KW-0479">Metal-binding</keyword>
<dbReference type="NCBIfam" id="NF002074">
    <property type="entry name" value="PRK00913.1-4"/>
    <property type="match status" value="1"/>
</dbReference>
<comment type="catalytic activity">
    <reaction evidence="2 8">
        <text>Release of an N-terminal amino acid, preferentially leucine, but not glutamic or aspartic acids.</text>
        <dbReference type="EC" id="3.4.11.10"/>
    </reaction>
</comment>
<gene>
    <name evidence="8" type="primary">pepA</name>
    <name evidence="10" type="ORF">GQ61_08405</name>
</gene>
<evidence type="ECO:0000256" key="7">
    <source>
        <dbReference type="ARBA" id="ARBA00023211"/>
    </source>
</evidence>